<dbReference type="EMBL" id="CAACVG010005353">
    <property type="protein sequence ID" value="VEN39202.1"/>
    <property type="molecule type" value="Genomic_DNA"/>
</dbReference>
<evidence type="ECO:0000256" key="9">
    <source>
        <dbReference type="RuleBase" id="RU004516"/>
    </source>
</evidence>
<dbReference type="Proteomes" id="UP000410492">
    <property type="component" value="Unassembled WGS sequence"/>
</dbReference>
<proteinExistence type="inferred from homology"/>
<keyword evidence="7 10" id="KW-0100">Branched-chain amino acid biosynthesis</keyword>
<dbReference type="PROSITE" id="PS00770">
    <property type="entry name" value="AA_TRANSFER_CLASS_4"/>
    <property type="match status" value="1"/>
</dbReference>
<dbReference type="GO" id="GO:0009099">
    <property type="term" value="P:L-valine biosynthetic process"/>
    <property type="evidence" value="ECO:0007669"/>
    <property type="project" value="TreeGrafter"/>
</dbReference>
<evidence type="ECO:0000256" key="7">
    <source>
        <dbReference type="ARBA" id="ARBA00023304"/>
    </source>
</evidence>
<dbReference type="CDD" id="cd01557">
    <property type="entry name" value="BCAT_beta_family"/>
    <property type="match status" value="1"/>
</dbReference>
<comment type="catalytic activity">
    <reaction evidence="10">
        <text>L-isoleucine + 2-oxoglutarate = (S)-3-methyl-2-oxopentanoate + L-glutamate</text>
        <dbReference type="Rhea" id="RHEA:24801"/>
        <dbReference type="ChEBI" id="CHEBI:16810"/>
        <dbReference type="ChEBI" id="CHEBI:29985"/>
        <dbReference type="ChEBI" id="CHEBI:35146"/>
        <dbReference type="ChEBI" id="CHEBI:58045"/>
        <dbReference type="EC" id="2.6.1.42"/>
    </reaction>
</comment>
<keyword evidence="3 10" id="KW-0032">Aminotransferase</keyword>
<dbReference type="Gene3D" id="3.30.470.10">
    <property type="match status" value="1"/>
</dbReference>
<dbReference type="InterPro" id="IPR033939">
    <property type="entry name" value="BCAT_family"/>
</dbReference>
<organism evidence="12 13">
    <name type="scientific">Callosobruchus maculatus</name>
    <name type="common">Southern cowpea weevil</name>
    <name type="synonym">Pulse bruchid</name>
    <dbReference type="NCBI Taxonomy" id="64391"/>
    <lineage>
        <taxon>Eukaryota</taxon>
        <taxon>Metazoa</taxon>
        <taxon>Ecdysozoa</taxon>
        <taxon>Arthropoda</taxon>
        <taxon>Hexapoda</taxon>
        <taxon>Insecta</taxon>
        <taxon>Pterygota</taxon>
        <taxon>Neoptera</taxon>
        <taxon>Endopterygota</taxon>
        <taxon>Coleoptera</taxon>
        <taxon>Polyphaga</taxon>
        <taxon>Cucujiformia</taxon>
        <taxon>Chrysomeloidea</taxon>
        <taxon>Chrysomelidae</taxon>
        <taxon>Bruchinae</taxon>
        <taxon>Bruchini</taxon>
        <taxon>Callosobruchus</taxon>
    </lineage>
</organism>
<keyword evidence="5 10" id="KW-0808">Transferase</keyword>
<keyword evidence="11" id="KW-0732">Signal</keyword>
<comment type="catalytic activity">
    <reaction evidence="10">
        <text>L-leucine + 2-oxoglutarate = 4-methyl-2-oxopentanoate + L-glutamate</text>
        <dbReference type="Rhea" id="RHEA:18321"/>
        <dbReference type="ChEBI" id="CHEBI:16810"/>
        <dbReference type="ChEBI" id="CHEBI:17865"/>
        <dbReference type="ChEBI" id="CHEBI:29985"/>
        <dbReference type="ChEBI" id="CHEBI:57427"/>
        <dbReference type="EC" id="2.6.1.42"/>
    </reaction>
</comment>
<dbReference type="InterPro" id="IPR043131">
    <property type="entry name" value="BCAT-like_N"/>
</dbReference>
<dbReference type="InterPro" id="IPR001544">
    <property type="entry name" value="Aminotrans_IV"/>
</dbReference>
<dbReference type="InterPro" id="IPR018300">
    <property type="entry name" value="Aminotrans_IV_CS"/>
</dbReference>
<feature type="chain" id="PRO_5025041632" description="Branched-chain-amino-acid aminotransferase" evidence="11">
    <location>
        <begin position="26"/>
        <end position="463"/>
    </location>
</feature>
<evidence type="ECO:0000313" key="13">
    <source>
        <dbReference type="Proteomes" id="UP000410492"/>
    </source>
</evidence>
<dbReference type="OrthoDB" id="1732691at2759"/>
<dbReference type="InterPro" id="IPR043132">
    <property type="entry name" value="BCAT-like_C"/>
</dbReference>
<dbReference type="Gene3D" id="3.20.10.10">
    <property type="entry name" value="D-amino Acid Aminotransferase, subunit A, domain 2"/>
    <property type="match status" value="1"/>
</dbReference>
<dbReference type="FunFam" id="3.30.470.10:FF:000002">
    <property type="entry name" value="Branched-chain-amino-acid aminotransferase"/>
    <property type="match status" value="1"/>
</dbReference>
<evidence type="ECO:0000256" key="11">
    <source>
        <dbReference type="SAM" id="SignalP"/>
    </source>
</evidence>
<dbReference type="EC" id="2.6.1.42" evidence="10"/>
<evidence type="ECO:0000256" key="1">
    <source>
        <dbReference type="ARBA" id="ARBA00001933"/>
    </source>
</evidence>
<dbReference type="SUPFAM" id="SSF56752">
    <property type="entry name" value="D-aminoacid aminotransferase-like PLP-dependent enzymes"/>
    <property type="match status" value="1"/>
</dbReference>
<keyword evidence="4 10" id="KW-0028">Amino-acid biosynthesis</keyword>
<comment type="cofactor">
    <cofactor evidence="1 9">
        <name>pyridoxal 5'-phosphate</name>
        <dbReference type="ChEBI" id="CHEBI:597326"/>
    </cofactor>
</comment>
<sequence>MCIILCLMVSPELLLGLFKSKVCEALVTRSQSSREVFENVQFQYFFSDTCACKWVLQHQHKFKQVVRSCSLRVKQKLGYDQEEKTNEQNEYDSEYTFRYADLTTKLCDPSQLRAKPDVSELKFGQIFTDHMLKVFYHKQLRGWQKPSIIPFENISLHPAAKVLHYSIELFEGMKAYRGVDGRIRLFRPDLNMQRMNVSALSVGLPTFDTHELTKCISRLIQIDQEWVPHSESSSLYIRPCIIGIDGTLGVVQSDSALLYTILCPVGGYFSSSSTSDVGVSLLADPAYIRAWPGGLGDRKTGSNYGPTIRVQKTAALKGLHQVLWLYGPDNQVTEMGTMNCFMFYVEENGQKVLVTPPLNGLILPGVTRHSVIELCEKWNEFRVEQRTITMDEIIKLSQSGRLLEIFGSGTAASISPVSMIEFLGQNIHIPTVEHAQPLYKRIRDRLAAIQYGHCEHPWAVPIE</sequence>
<dbReference type="AlphaFoldDB" id="A0A653BUC0"/>
<evidence type="ECO:0000256" key="5">
    <source>
        <dbReference type="ARBA" id="ARBA00022679"/>
    </source>
</evidence>
<protein>
    <recommendedName>
        <fullName evidence="10">Branched-chain-amino-acid aminotransferase</fullName>
        <ecNumber evidence="10">2.6.1.42</ecNumber>
    </recommendedName>
</protein>
<dbReference type="PANTHER" id="PTHR11825:SF44">
    <property type="entry name" value="BRANCHED-CHAIN-AMINO-ACID AMINOTRANSFERASE"/>
    <property type="match status" value="1"/>
</dbReference>
<dbReference type="GO" id="GO:0004084">
    <property type="term" value="F:branched-chain-amino-acid transaminase activity"/>
    <property type="evidence" value="ECO:0007669"/>
    <property type="project" value="UniProtKB-EC"/>
</dbReference>
<evidence type="ECO:0000256" key="8">
    <source>
        <dbReference type="RuleBase" id="RU004106"/>
    </source>
</evidence>
<evidence type="ECO:0000313" key="12">
    <source>
        <dbReference type="EMBL" id="VEN39202.1"/>
    </source>
</evidence>
<keyword evidence="6 9" id="KW-0663">Pyridoxal phosphate</keyword>
<keyword evidence="13" id="KW-1185">Reference proteome</keyword>
<evidence type="ECO:0000256" key="3">
    <source>
        <dbReference type="ARBA" id="ARBA00022576"/>
    </source>
</evidence>
<comment type="similarity">
    <text evidence="2 8">Belongs to the class-IV pyridoxal-phosphate-dependent aminotransferase family.</text>
</comment>
<feature type="signal peptide" evidence="11">
    <location>
        <begin position="1"/>
        <end position="25"/>
    </location>
</feature>
<evidence type="ECO:0000256" key="6">
    <source>
        <dbReference type="ARBA" id="ARBA00022898"/>
    </source>
</evidence>
<evidence type="ECO:0000256" key="4">
    <source>
        <dbReference type="ARBA" id="ARBA00022605"/>
    </source>
</evidence>
<dbReference type="GO" id="GO:0005739">
    <property type="term" value="C:mitochondrion"/>
    <property type="evidence" value="ECO:0007669"/>
    <property type="project" value="TreeGrafter"/>
</dbReference>
<dbReference type="InterPro" id="IPR036038">
    <property type="entry name" value="Aminotransferase-like"/>
</dbReference>
<evidence type="ECO:0000256" key="10">
    <source>
        <dbReference type="RuleBase" id="RU004517"/>
    </source>
</evidence>
<name>A0A653BUC0_CALMS</name>
<dbReference type="Pfam" id="PF01063">
    <property type="entry name" value="Aminotran_4"/>
    <property type="match status" value="1"/>
</dbReference>
<evidence type="ECO:0000256" key="2">
    <source>
        <dbReference type="ARBA" id="ARBA00009320"/>
    </source>
</evidence>
<dbReference type="InterPro" id="IPR005786">
    <property type="entry name" value="B_amino_transII"/>
</dbReference>
<dbReference type="GO" id="GO:0009098">
    <property type="term" value="P:L-leucine biosynthetic process"/>
    <property type="evidence" value="ECO:0007669"/>
    <property type="project" value="TreeGrafter"/>
</dbReference>
<dbReference type="PANTHER" id="PTHR11825">
    <property type="entry name" value="SUBGROUP IIII AMINOTRANSFERASE"/>
    <property type="match status" value="1"/>
</dbReference>
<dbReference type="NCBIfam" id="TIGR01123">
    <property type="entry name" value="ilvE_II"/>
    <property type="match status" value="1"/>
</dbReference>
<gene>
    <name evidence="12" type="ORF">CALMAC_LOCUS3824</name>
</gene>
<dbReference type="NCBIfam" id="NF009897">
    <property type="entry name" value="PRK13357.1"/>
    <property type="match status" value="1"/>
</dbReference>
<accession>A0A653BUC0</accession>
<comment type="catalytic activity">
    <reaction evidence="10">
        <text>L-valine + 2-oxoglutarate = 3-methyl-2-oxobutanoate + L-glutamate</text>
        <dbReference type="Rhea" id="RHEA:24813"/>
        <dbReference type="ChEBI" id="CHEBI:11851"/>
        <dbReference type="ChEBI" id="CHEBI:16810"/>
        <dbReference type="ChEBI" id="CHEBI:29985"/>
        <dbReference type="ChEBI" id="CHEBI:57762"/>
        <dbReference type="EC" id="2.6.1.42"/>
    </reaction>
</comment>
<reference evidence="12 13" key="1">
    <citation type="submission" date="2019-01" db="EMBL/GenBank/DDBJ databases">
        <authorList>
            <person name="Sayadi A."/>
        </authorList>
    </citation>
    <scope>NUCLEOTIDE SEQUENCE [LARGE SCALE GENOMIC DNA]</scope>
</reference>